<evidence type="ECO:0000313" key="3">
    <source>
        <dbReference type="Proteomes" id="UP000002612"/>
    </source>
</evidence>
<dbReference type="InterPro" id="IPR036390">
    <property type="entry name" value="WH_DNA-bd_sf"/>
</dbReference>
<dbReference type="KEGG" id="bcz:pE33L5_0005"/>
<proteinExistence type="predicted"/>
<sequence length="196" mass="23688">MIHRRVKNMALEVLQLDKEHEEKKITVELTSDELKKIQKLLEIEEEKEKTEEQREEEKKNYNFIQLYRDNMPELRWLMTKQPFASSLLFFILEHMDNRNALACSYSVFEDYFGKSRMTIYRAIKTLEENGFIDVLKMGTSNIYLVNENLAWTDKNTSKKFAKYDGKILVSKKENKDYQYRSQFDRFKALRERENLK</sequence>
<dbReference type="Proteomes" id="UP000002612">
    <property type="component" value="Plasmid pE33L5"/>
</dbReference>
<dbReference type="AlphaFoldDB" id="Q4V101"/>
<evidence type="ECO:0000256" key="1">
    <source>
        <dbReference type="SAM" id="Coils"/>
    </source>
</evidence>
<dbReference type="EMBL" id="CP000041">
    <property type="protein sequence ID" value="AAY60606.1"/>
    <property type="molecule type" value="Genomic_DNA"/>
</dbReference>
<keyword evidence="2" id="KW-0614">Plasmid</keyword>
<geneLocation type="plasmid" evidence="2 3">
    <name>pE33L5</name>
</geneLocation>
<feature type="coiled-coil region" evidence="1">
    <location>
        <begin position="27"/>
        <end position="60"/>
    </location>
</feature>
<keyword evidence="1" id="KW-0175">Coiled coil</keyword>
<reference evidence="3" key="1">
    <citation type="journal article" date="2006" name="J. Bacteriol.">
        <title>Pathogenomic sequence analysis of Bacillus cereus and Bacillus thuringiensis isolates closely related to Bacillus anthracis.</title>
        <authorList>
            <person name="Han C.S."/>
            <person name="Xie G."/>
            <person name="Challacombe J.F."/>
            <person name="Altherr M.R."/>
            <person name="Bhotika S.S."/>
            <person name="Brown N."/>
            <person name="Bruce D."/>
            <person name="Campbell C.S."/>
            <person name="Campbell M.L."/>
            <person name="Chen J."/>
            <person name="Chertkov O."/>
            <person name="Cleland C."/>
            <person name="Dimitrijevic M."/>
            <person name="Doggett N.A."/>
            <person name="Fawcett J.J."/>
            <person name="Glavina T."/>
            <person name="Goodwin L.A."/>
            <person name="Green L.D."/>
            <person name="Hill K.K."/>
            <person name="Hitchcock P."/>
            <person name="Jackson P.J."/>
            <person name="Keim P."/>
            <person name="Kewalramani A.R."/>
            <person name="Longmire J."/>
            <person name="Lucas S."/>
            <person name="Malfatti S."/>
            <person name="McMurry K."/>
            <person name="Meincke L.J."/>
            <person name="Misra M."/>
            <person name="Moseman B.L."/>
            <person name="Mundt M."/>
            <person name="Munk A.C."/>
            <person name="Okinaka R.T."/>
            <person name="Parson-Quintana B."/>
            <person name="Reilly L.P."/>
            <person name="Richardson P."/>
            <person name="Robinson D.L."/>
            <person name="Rubin E."/>
            <person name="Saunders E."/>
            <person name="Tapia R."/>
            <person name="Tesmer J.G."/>
            <person name="Thayer N."/>
            <person name="Thompson L.S."/>
            <person name="Tice H."/>
            <person name="Ticknor L.O."/>
            <person name="Wills P.L."/>
            <person name="Brettin T.S."/>
            <person name="Gilna P."/>
        </authorList>
    </citation>
    <scope>NUCLEOTIDE SEQUENCE [LARGE SCALE GENOMIC DNA]</scope>
    <source>
        <strain evidence="3">ZK / E33L</strain>
        <plasmid evidence="3">pE33L5</plasmid>
    </source>
</reference>
<gene>
    <name evidence="2" type="primary">rep</name>
    <name evidence="2" type="ordered locus">pE33L5_0005</name>
</gene>
<dbReference type="Pfam" id="PF13730">
    <property type="entry name" value="HTH_36"/>
    <property type="match status" value="1"/>
</dbReference>
<name>Q4V101_BACCZ</name>
<protein>
    <submittedName>
        <fullName evidence="2">Replication protein</fullName>
    </submittedName>
</protein>
<accession>Q4V101</accession>
<evidence type="ECO:0000313" key="2">
    <source>
        <dbReference type="EMBL" id="AAY60606.1"/>
    </source>
</evidence>
<organism evidence="2 3">
    <name type="scientific">Bacillus cereus (strain ZK / E33L)</name>
    <dbReference type="NCBI Taxonomy" id="288681"/>
    <lineage>
        <taxon>Bacteria</taxon>
        <taxon>Bacillati</taxon>
        <taxon>Bacillota</taxon>
        <taxon>Bacilli</taxon>
        <taxon>Bacillales</taxon>
        <taxon>Bacillaceae</taxon>
        <taxon>Bacillus</taxon>
        <taxon>Bacillus cereus group</taxon>
    </lineage>
</organism>
<dbReference type="SUPFAM" id="SSF46785">
    <property type="entry name" value="Winged helix' DNA-binding domain"/>
    <property type="match status" value="1"/>
</dbReference>